<evidence type="ECO:0000313" key="1">
    <source>
        <dbReference type="EMBL" id="ANP86519.1"/>
    </source>
</evidence>
<dbReference type="EMBL" id="CP016286">
    <property type="protein sequence ID" value="ANP86519.1"/>
    <property type="molecule type" value="Genomic_DNA"/>
</dbReference>
<accession>A0A1B1C9X8</accession>
<dbReference type="Proteomes" id="UP000092691">
    <property type="component" value="Chromosome"/>
</dbReference>
<evidence type="ECO:0000313" key="2">
    <source>
        <dbReference type="Proteomes" id="UP000092691"/>
    </source>
</evidence>
<gene>
    <name evidence="1" type="ORF">BA011_12810</name>
</gene>
<dbReference type="Gene3D" id="3.30.70.1790">
    <property type="entry name" value="RepB DNA-primase, N-terminal domain"/>
    <property type="match status" value="1"/>
</dbReference>
<dbReference type="OrthoDB" id="1496333at2"/>
<sequence>MSDHTAFIRDYLAATGSIHLTAMTNDPIEGSGVSGHHFGTDWQAAAKWAATENSKQRNIYFSVAHIRPDLHNKAKKVDITGIRWAHVDIDPPKDNPAWDKQGALADLIARGAPSVAIDSGNGIHGFWILSEPTDIATIEQINRGIIERFNADRTTWNADRVMRLPGTVNYPNAKKQALGV</sequence>
<proteinExistence type="predicted"/>
<dbReference type="AlphaFoldDB" id="A0A1B1C9X8"/>
<protein>
    <submittedName>
        <fullName evidence="1">Uncharacterized protein</fullName>
    </submittedName>
</protein>
<organism evidence="1 2">
    <name type="scientific">Rhizobium leguminosarum</name>
    <dbReference type="NCBI Taxonomy" id="384"/>
    <lineage>
        <taxon>Bacteria</taxon>
        <taxon>Pseudomonadati</taxon>
        <taxon>Pseudomonadota</taxon>
        <taxon>Alphaproteobacteria</taxon>
        <taxon>Hyphomicrobiales</taxon>
        <taxon>Rhizobiaceae</taxon>
        <taxon>Rhizobium/Agrobacterium group</taxon>
        <taxon>Rhizobium</taxon>
    </lineage>
</organism>
<reference evidence="1 2" key="1">
    <citation type="submission" date="2016-06" db="EMBL/GenBank/DDBJ databases">
        <title>Microsymbionts genomes from the relict species Vavilovia formosa.</title>
        <authorList>
            <person name="Chirak E."/>
            <person name="Kimeklis A."/>
            <person name="Andronov E."/>
        </authorList>
    </citation>
    <scope>NUCLEOTIDE SEQUENCE [LARGE SCALE GENOMIC DNA]</scope>
    <source>
        <strain evidence="1 2">Vaf10</strain>
    </source>
</reference>
<name>A0A1B1C9X8_RHILE</name>
<dbReference type="RefSeq" id="WP_065280749.1">
    <property type="nucleotide sequence ID" value="NZ_CP016286.1"/>
</dbReference>